<proteinExistence type="predicted"/>
<name>A0A2T4C4K3_TRILO</name>
<feature type="compositionally biased region" description="Basic residues" evidence="1">
    <location>
        <begin position="638"/>
        <end position="650"/>
    </location>
</feature>
<accession>A0A2T4C4K3</accession>
<evidence type="ECO:0000313" key="2">
    <source>
        <dbReference type="EMBL" id="PTB76475.1"/>
    </source>
</evidence>
<evidence type="ECO:0000256" key="1">
    <source>
        <dbReference type="SAM" id="MobiDB-lite"/>
    </source>
</evidence>
<evidence type="ECO:0000313" key="3">
    <source>
        <dbReference type="Proteomes" id="UP000240760"/>
    </source>
</evidence>
<feature type="compositionally biased region" description="Basic and acidic residues" evidence="1">
    <location>
        <begin position="626"/>
        <end position="637"/>
    </location>
</feature>
<dbReference type="STRING" id="983965.A0A2T4C4K3"/>
<dbReference type="EMBL" id="KZ679132">
    <property type="protein sequence ID" value="PTB76475.1"/>
    <property type="molecule type" value="Genomic_DNA"/>
</dbReference>
<reference evidence="2 3" key="1">
    <citation type="submission" date="2016-07" db="EMBL/GenBank/DDBJ databases">
        <title>Multiple horizontal gene transfer events from other fungi enriched the ability of initially mycotrophic Trichoderma (Ascomycota) to feed on dead plant biomass.</title>
        <authorList>
            <consortium name="DOE Joint Genome Institute"/>
            <person name="Aerts A."/>
            <person name="Atanasova L."/>
            <person name="Chenthamara K."/>
            <person name="Zhang J."/>
            <person name="Grujic M."/>
            <person name="Henrissat B."/>
            <person name="Kuo A."/>
            <person name="Salamov A."/>
            <person name="Lipzen A."/>
            <person name="Labutti K."/>
            <person name="Barry K."/>
            <person name="Miao Y."/>
            <person name="Rahimi M.J."/>
            <person name="Shen Q."/>
            <person name="Grigoriev I.V."/>
            <person name="Kubicek C.P."/>
            <person name="Druzhinina I.S."/>
        </authorList>
    </citation>
    <scope>NUCLEOTIDE SEQUENCE [LARGE SCALE GENOMIC DNA]</scope>
    <source>
        <strain evidence="2 3">ATCC 18648</strain>
    </source>
</reference>
<dbReference type="Proteomes" id="UP000240760">
    <property type="component" value="Unassembled WGS sequence"/>
</dbReference>
<organism evidence="2 3">
    <name type="scientific">Trichoderma longibrachiatum ATCC 18648</name>
    <dbReference type="NCBI Taxonomy" id="983965"/>
    <lineage>
        <taxon>Eukaryota</taxon>
        <taxon>Fungi</taxon>
        <taxon>Dikarya</taxon>
        <taxon>Ascomycota</taxon>
        <taxon>Pezizomycotina</taxon>
        <taxon>Sordariomycetes</taxon>
        <taxon>Hypocreomycetidae</taxon>
        <taxon>Hypocreales</taxon>
        <taxon>Hypocreaceae</taxon>
        <taxon>Trichoderma</taxon>
    </lineage>
</organism>
<keyword evidence="3" id="KW-1185">Reference proteome</keyword>
<dbReference type="OrthoDB" id="5137810at2759"/>
<gene>
    <name evidence="2" type="ORF">M440DRAFT_4951</name>
</gene>
<protein>
    <submittedName>
        <fullName evidence="2">Uncharacterized protein</fullName>
    </submittedName>
</protein>
<sequence length="800" mass="86881">MTGRSASSDGTFYFQAWNTGKTVTAESWVQNKGLADFVEQNLSAEGKQWLFVKGCVPTQELTGLAIPYSIAVKLRAAKSGQDPKDAVKALFKFRNKEFPDLARVYFKTRLHKSLDFFNAFSEGAESDPLVADFNVTKSSKRLKDKVRSAVKFMKKDVWGDLKNGLIGGMSSKSSEFKAARFIAKRGQGMYWAFEKSEIGVYGDIGEGDVVNICLDFSDPTLNPHALPTAPLQSPFSMSDLGCAPPQPGLSSVPLQPDLSTAAVQPQVLPPRPRTDSDASDLTVGSTVASASDASSMVSVETAQSSIYGEDASELHHHHAKDGHSELLPVPEEEELVLTSPADTESSPVVNADVEVPAVAAPADSSAASCQDITTESMEVTDVTVTGVTDMTDITDVTDITEVFNATTAPAAVTPTSSGIVATRRRMNCVLSPQKTKTAYFVVQNAGNWLKYLTANHAQSAQQLRSTLFDSPVILAATLSPVQALTPDGMMRVYFMSQARKQLEDGAPRNERSRAGRTRKGKSVREWIVGSAKMSTRTFKHLGQQLGKRNARLLPAASAPVRKVDSVVGPNNRLIEMTPAPGVPQAILVTTPHPVEDVREGDIVQEERDDGFVHIESNIVNRPVEVVTDRDGGAEKKGKGERKRRPKGKGKSRAETVRIRKPTKMDATNTHTGTRADVITDFTVDADSAPPRKPSKVYTPPFSRKAWRDVEPQEPQVVYDVMSGYDFLQVEDVQVFSFSTSSHDMMLRTSPPPAPVAPATPAVVEEGEGLGIWSPPAVVGIFSWMWDHLSPVSWLRTSIAH</sequence>
<feature type="region of interest" description="Disordered" evidence="1">
    <location>
        <begin position="263"/>
        <end position="296"/>
    </location>
</feature>
<dbReference type="AlphaFoldDB" id="A0A2T4C4K3"/>
<feature type="compositionally biased region" description="Low complexity" evidence="1">
    <location>
        <begin position="285"/>
        <end position="296"/>
    </location>
</feature>
<feature type="region of interest" description="Disordered" evidence="1">
    <location>
        <begin position="625"/>
        <end position="655"/>
    </location>
</feature>